<keyword evidence="10" id="KW-0175">Coiled coil</keyword>
<dbReference type="OrthoDB" id="7260004at2"/>
<feature type="region of interest" description="Disordered" evidence="11">
    <location>
        <begin position="522"/>
        <end position="543"/>
    </location>
</feature>
<evidence type="ECO:0000259" key="14">
    <source>
        <dbReference type="PROSITE" id="PS50192"/>
    </source>
</evidence>
<dbReference type="InterPro" id="IPR004089">
    <property type="entry name" value="MCPsignal_dom"/>
</dbReference>
<evidence type="ECO:0000313" key="16">
    <source>
        <dbReference type="EMBL" id="KAA5606862.1"/>
    </source>
</evidence>
<comment type="caution">
    <text evidence="16">The sequence shown here is derived from an EMBL/GenBank/DDBJ whole genome shotgun (WGS) entry which is preliminary data.</text>
</comment>
<dbReference type="GO" id="GO:0004888">
    <property type="term" value="F:transmembrane signaling receptor activity"/>
    <property type="evidence" value="ECO:0007669"/>
    <property type="project" value="InterPro"/>
</dbReference>
<dbReference type="PROSITE" id="PS50885">
    <property type="entry name" value="HAMP"/>
    <property type="match status" value="1"/>
</dbReference>
<dbReference type="GO" id="GO:0005886">
    <property type="term" value="C:plasma membrane"/>
    <property type="evidence" value="ECO:0007669"/>
    <property type="project" value="UniProtKB-SubCell"/>
</dbReference>
<dbReference type="Gene3D" id="3.30.450.20">
    <property type="entry name" value="PAS domain"/>
    <property type="match status" value="1"/>
</dbReference>
<dbReference type="PRINTS" id="PR00260">
    <property type="entry name" value="CHEMTRNSDUCR"/>
</dbReference>
<dbReference type="Pfam" id="PF17200">
    <property type="entry name" value="sCache_2"/>
    <property type="match status" value="1"/>
</dbReference>
<feature type="domain" description="T-SNARE coiled-coil homology" evidence="14">
    <location>
        <begin position="458"/>
        <end position="520"/>
    </location>
</feature>
<dbReference type="Pfam" id="PF00672">
    <property type="entry name" value="HAMP"/>
    <property type="match status" value="1"/>
</dbReference>
<evidence type="ECO:0000256" key="1">
    <source>
        <dbReference type="ARBA" id="ARBA00004429"/>
    </source>
</evidence>
<dbReference type="Gene3D" id="6.10.340.10">
    <property type="match status" value="1"/>
</dbReference>
<dbReference type="GO" id="GO:0007165">
    <property type="term" value="P:signal transduction"/>
    <property type="evidence" value="ECO:0007669"/>
    <property type="project" value="UniProtKB-KW"/>
</dbReference>
<name>A0A5M6IFF7_9PROT</name>
<dbReference type="SMART" id="SM00283">
    <property type="entry name" value="MA"/>
    <property type="match status" value="1"/>
</dbReference>
<evidence type="ECO:0000256" key="11">
    <source>
        <dbReference type="SAM" id="MobiDB-lite"/>
    </source>
</evidence>
<dbReference type="Pfam" id="PF00015">
    <property type="entry name" value="MCPsignal"/>
    <property type="match status" value="1"/>
</dbReference>
<keyword evidence="6 12" id="KW-0472">Membrane</keyword>
<keyword evidence="3" id="KW-0997">Cell inner membrane</keyword>
<dbReference type="GO" id="GO:0006935">
    <property type="term" value="P:chemotaxis"/>
    <property type="evidence" value="ECO:0007669"/>
    <property type="project" value="InterPro"/>
</dbReference>
<dbReference type="InterPro" id="IPR004090">
    <property type="entry name" value="Chemotax_Me-accpt_rcpt"/>
</dbReference>
<dbReference type="EMBL" id="VWPJ01000002">
    <property type="protein sequence ID" value="KAA5606862.1"/>
    <property type="molecule type" value="Genomic_DNA"/>
</dbReference>
<evidence type="ECO:0000256" key="2">
    <source>
        <dbReference type="ARBA" id="ARBA00022475"/>
    </source>
</evidence>
<evidence type="ECO:0000256" key="4">
    <source>
        <dbReference type="ARBA" id="ARBA00022692"/>
    </source>
</evidence>
<dbReference type="Proteomes" id="UP000324065">
    <property type="component" value="Unassembled WGS sequence"/>
</dbReference>
<accession>A0A5M6IFF7</accession>
<protein>
    <submittedName>
        <fullName evidence="16">HAMP domain-containing protein</fullName>
    </submittedName>
</protein>
<organism evidence="16 17">
    <name type="scientific">Roseospira marina</name>
    <dbReference type="NCBI Taxonomy" id="140057"/>
    <lineage>
        <taxon>Bacteria</taxon>
        <taxon>Pseudomonadati</taxon>
        <taxon>Pseudomonadota</taxon>
        <taxon>Alphaproteobacteria</taxon>
        <taxon>Rhodospirillales</taxon>
        <taxon>Rhodospirillaceae</taxon>
        <taxon>Roseospira</taxon>
    </lineage>
</organism>
<dbReference type="SUPFAM" id="SSF58104">
    <property type="entry name" value="Methyl-accepting chemotaxis protein (MCP) signaling domain"/>
    <property type="match status" value="1"/>
</dbReference>
<evidence type="ECO:0000256" key="3">
    <source>
        <dbReference type="ARBA" id="ARBA00022519"/>
    </source>
</evidence>
<keyword evidence="5 12" id="KW-1133">Transmembrane helix</keyword>
<feature type="transmembrane region" description="Helical" evidence="12">
    <location>
        <begin position="12"/>
        <end position="31"/>
    </location>
</feature>
<dbReference type="PROSITE" id="PS50111">
    <property type="entry name" value="CHEMOTAXIS_TRANSDUC_2"/>
    <property type="match status" value="1"/>
</dbReference>
<feature type="domain" description="HAMP" evidence="15">
    <location>
        <begin position="212"/>
        <end position="265"/>
    </location>
</feature>
<evidence type="ECO:0000259" key="13">
    <source>
        <dbReference type="PROSITE" id="PS50111"/>
    </source>
</evidence>
<evidence type="ECO:0000256" key="9">
    <source>
        <dbReference type="PROSITE-ProRule" id="PRU00284"/>
    </source>
</evidence>
<keyword evidence="7 9" id="KW-0807">Transducer</keyword>
<comment type="subcellular location">
    <subcellularLocation>
        <location evidence="1">Cell inner membrane</location>
        <topology evidence="1">Multi-pass membrane protein</topology>
    </subcellularLocation>
</comment>
<evidence type="ECO:0000256" key="12">
    <source>
        <dbReference type="SAM" id="Phobius"/>
    </source>
</evidence>
<dbReference type="SMART" id="SM01049">
    <property type="entry name" value="Cache_2"/>
    <property type="match status" value="1"/>
</dbReference>
<reference evidence="16 17" key="1">
    <citation type="submission" date="2019-09" db="EMBL/GenBank/DDBJ databases">
        <title>Genome sequence of Roseospira marina, one of the more divergent members of the non-sulfur purple photosynthetic bacterial family, the Rhodospirillaceae.</title>
        <authorList>
            <person name="Meyer T."/>
            <person name="Kyndt J."/>
        </authorList>
    </citation>
    <scope>NUCLEOTIDE SEQUENCE [LARGE SCALE GENOMIC DNA]</scope>
    <source>
        <strain evidence="16 17">DSM 15113</strain>
    </source>
</reference>
<evidence type="ECO:0000256" key="8">
    <source>
        <dbReference type="ARBA" id="ARBA00029447"/>
    </source>
</evidence>
<keyword evidence="2" id="KW-1003">Cell membrane</keyword>
<dbReference type="CDD" id="cd06225">
    <property type="entry name" value="HAMP"/>
    <property type="match status" value="1"/>
</dbReference>
<comment type="similarity">
    <text evidence="8">Belongs to the methyl-accepting chemotaxis (MCP) protein family.</text>
</comment>
<evidence type="ECO:0000256" key="7">
    <source>
        <dbReference type="ARBA" id="ARBA00023224"/>
    </source>
</evidence>
<dbReference type="Gene3D" id="1.10.287.950">
    <property type="entry name" value="Methyl-accepting chemotaxis protein"/>
    <property type="match status" value="1"/>
</dbReference>
<dbReference type="SMART" id="SM00304">
    <property type="entry name" value="HAMP"/>
    <property type="match status" value="1"/>
</dbReference>
<dbReference type="InterPro" id="IPR003660">
    <property type="entry name" value="HAMP_dom"/>
</dbReference>
<dbReference type="AlphaFoldDB" id="A0A5M6IFF7"/>
<gene>
    <name evidence="16" type="ORF">F1188_02805</name>
</gene>
<dbReference type="RefSeq" id="WP_150060873.1">
    <property type="nucleotide sequence ID" value="NZ_JACHII010000003.1"/>
</dbReference>
<keyword evidence="4 12" id="KW-0812">Transmembrane</keyword>
<evidence type="ECO:0000313" key="17">
    <source>
        <dbReference type="Proteomes" id="UP000324065"/>
    </source>
</evidence>
<dbReference type="PROSITE" id="PS50192">
    <property type="entry name" value="T_SNARE"/>
    <property type="match status" value="1"/>
</dbReference>
<proteinExistence type="inferred from homology"/>
<dbReference type="InterPro" id="IPR033480">
    <property type="entry name" value="sCache_2"/>
</dbReference>
<dbReference type="PANTHER" id="PTHR32089:SF112">
    <property type="entry name" value="LYSOZYME-LIKE PROTEIN-RELATED"/>
    <property type="match status" value="1"/>
</dbReference>
<evidence type="ECO:0000256" key="6">
    <source>
        <dbReference type="ARBA" id="ARBA00023136"/>
    </source>
</evidence>
<dbReference type="InterPro" id="IPR000727">
    <property type="entry name" value="T_SNARE_dom"/>
</dbReference>
<sequence length="562" mass="59148">MSLNNIKITKKIWFPVALAWLGLVFAIAFAVQSNHQHLMEERTQQVRSVAETALSIVENYYERSQQGELTEAEAKTAALDAVRSIRYQNGEEYVFVYDWSGVCLALAPKPEWEGKNKLDLTDSDGKSLVAEAAATARAGGGTMTYSFPRAGSTTPEEKVSWTAGFAPWQWAIGTGVYVSSVSEKAFENTLQLAGIALAALLVSAIAAYLVLHGITAPLKNLTSTMTTLAGGNLDIQVPDTGRRDEIGAMAGAVQVFKENARDMERLRAEQAQAEREAEAEHRRLMLNVADDFEGAVGGVVATVSSAATQLQATAERMAAIADRTGAQAASVAAAAEQASAGIQTVSAASEELSSSIQEISRQATQSSAIAADATTKVDEANRQIDGLSTSAKEIDEVVKLITDIAEQTNLLALNATIEAARAGDAGKGFAVVANEVKTLATQTGRATDDIAGRIRGVQSETQSAVTAVQGIGAVVRQIAEISQSIAAAVEQQSAATREIAHNVEQTAHAAQDVTQTIQRVSAGAEDAGRASSDVQGAAGDLAGNADTLTQEVNRFLARVRQD</sequence>
<keyword evidence="17" id="KW-1185">Reference proteome</keyword>
<feature type="domain" description="Methyl-accepting transducer" evidence="13">
    <location>
        <begin position="306"/>
        <end position="535"/>
    </location>
</feature>
<evidence type="ECO:0000259" key="15">
    <source>
        <dbReference type="PROSITE" id="PS50885"/>
    </source>
</evidence>
<feature type="transmembrane region" description="Helical" evidence="12">
    <location>
        <begin position="192"/>
        <end position="211"/>
    </location>
</feature>
<dbReference type="PANTHER" id="PTHR32089">
    <property type="entry name" value="METHYL-ACCEPTING CHEMOTAXIS PROTEIN MCPB"/>
    <property type="match status" value="1"/>
</dbReference>
<evidence type="ECO:0000256" key="5">
    <source>
        <dbReference type="ARBA" id="ARBA00022989"/>
    </source>
</evidence>
<evidence type="ECO:0000256" key="10">
    <source>
        <dbReference type="SAM" id="Coils"/>
    </source>
</evidence>
<feature type="coiled-coil region" evidence="10">
    <location>
        <begin position="256"/>
        <end position="283"/>
    </location>
</feature>